<sequence>MIVLIWCGISVNAKADVLNGNFQGHESDWKQDGLLRQIVEWEGSGSNPAGWIRRNPSSIVSVELLETHLGLSAGAFAASGSTTAPSQGAAIRQAIEAKAGDSINFDFKFWSGEPSDRGATYHDFAFATLSSLSHGQLVKTLVDSTSPLLVSKTVSAFGENYYGRTPWLHTTMVVPETGTWTVGFGVIEGGDLANASSVFIDNVSLVAAPVPEPSAALMLLCGGALIGGFAAKRKEQG</sequence>
<dbReference type="EMBL" id="JACIET010000002">
    <property type="protein sequence ID" value="MBB4013666.1"/>
    <property type="molecule type" value="Genomic_DNA"/>
</dbReference>
<dbReference type="Pfam" id="PF07589">
    <property type="entry name" value="PEP-CTERM"/>
    <property type="match status" value="1"/>
</dbReference>
<dbReference type="Proteomes" id="UP000561045">
    <property type="component" value="Unassembled WGS sequence"/>
</dbReference>
<comment type="caution">
    <text evidence="2">The sequence shown here is derived from an EMBL/GenBank/DDBJ whole genome shotgun (WGS) entry which is preliminary data.</text>
</comment>
<feature type="domain" description="Ice-binding protein C-terminal" evidence="1">
    <location>
        <begin position="209"/>
        <end position="234"/>
    </location>
</feature>
<dbReference type="NCBIfam" id="TIGR02595">
    <property type="entry name" value="PEP_CTERM"/>
    <property type="match status" value="1"/>
</dbReference>
<reference evidence="2 3" key="1">
    <citation type="submission" date="2020-08" db="EMBL/GenBank/DDBJ databases">
        <title>Genomic Encyclopedia of Type Strains, Phase IV (KMG-IV): sequencing the most valuable type-strain genomes for metagenomic binning, comparative biology and taxonomic classification.</title>
        <authorList>
            <person name="Goeker M."/>
        </authorList>
    </citation>
    <scope>NUCLEOTIDE SEQUENCE [LARGE SCALE GENOMIC DNA]</scope>
    <source>
        <strain evidence="2 3">DSM 106739</strain>
    </source>
</reference>
<keyword evidence="3" id="KW-1185">Reference proteome</keyword>
<dbReference type="RefSeq" id="WP_183635599.1">
    <property type="nucleotide sequence ID" value="NZ_BAABLE010000005.1"/>
</dbReference>
<organism evidence="2 3">
    <name type="scientific">Niveibacterium umoris</name>
    <dbReference type="NCBI Taxonomy" id="1193620"/>
    <lineage>
        <taxon>Bacteria</taxon>
        <taxon>Pseudomonadati</taxon>
        <taxon>Pseudomonadota</taxon>
        <taxon>Betaproteobacteria</taxon>
        <taxon>Rhodocyclales</taxon>
        <taxon>Rhodocyclaceae</taxon>
        <taxon>Niveibacterium</taxon>
    </lineage>
</organism>
<proteinExistence type="predicted"/>
<evidence type="ECO:0000313" key="2">
    <source>
        <dbReference type="EMBL" id="MBB4013666.1"/>
    </source>
</evidence>
<dbReference type="InterPro" id="IPR013424">
    <property type="entry name" value="Ice-binding_C"/>
</dbReference>
<dbReference type="AlphaFoldDB" id="A0A840BS59"/>
<evidence type="ECO:0000259" key="1">
    <source>
        <dbReference type="Pfam" id="PF07589"/>
    </source>
</evidence>
<gene>
    <name evidence="2" type="ORF">GGR36_003012</name>
</gene>
<evidence type="ECO:0000313" key="3">
    <source>
        <dbReference type="Proteomes" id="UP000561045"/>
    </source>
</evidence>
<accession>A0A840BS59</accession>
<name>A0A840BS59_9RHOO</name>
<protein>
    <recommendedName>
        <fullName evidence="1">Ice-binding protein C-terminal domain-containing protein</fullName>
    </recommendedName>
</protein>